<dbReference type="GeneID" id="7047597"/>
<protein>
    <submittedName>
        <fullName evidence="4">KRE9 family cell wall biosynthesis protein</fullName>
    </submittedName>
</protein>
<dbReference type="Proteomes" id="UP000001744">
    <property type="component" value="Unassembled WGS sequence"/>
</dbReference>
<feature type="domain" description="Yeast cell wall synthesis Kre9/Knh1-like N-terminal" evidence="3">
    <location>
        <begin position="25"/>
        <end position="125"/>
    </location>
</feature>
<dbReference type="AlphaFoldDB" id="B6K5U7"/>
<dbReference type="PANTHER" id="PTHR28154:SF1">
    <property type="entry name" value="CELL WALL SYNTHESIS PROTEIN KNH1-RELATED"/>
    <property type="match status" value="1"/>
</dbReference>
<evidence type="ECO:0000256" key="2">
    <source>
        <dbReference type="SAM" id="SignalP"/>
    </source>
</evidence>
<dbReference type="VEuPathDB" id="FungiDB:SJAG_04073"/>
<proteinExistence type="predicted"/>
<keyword evidence="1 2" id="KW-0732">Signal</keyword>
<evidence type="ECO:0000256" key="1">
    <source>
        <dbReference type="ARBA" id="ARBA00022729"/>
    </source>
</evidence>
<dbReference type="HOGENOM" id="CLU_1482814_0_0_1"/>
<keyword evidence="6" id="KW-1185">Reference proteome</keyword>
<dbReference type="Pfam" id="PF10342">
    <property type="entry name" value="Kre9_KNH"/>
    <property type="match status" value="1"/>
</dbReference>
<reference evidence="4 6" key="1">
    <citation type="journal article" date="2011" name="Science">
        <title>Comparative functional genomics of the fission yeasts.</title>
        <authorList>
            <person name="Rhind N."/>
            <person name="Chen Z."/>
            <person name="Yassour M."/>
            <person name="Thompson D.A."/>
            <person name="Haas B.J."/>
            <person name="Habib N."/>
            <person name="Wapinski I."/>
            <person name="Roy S."/>
            <person name="Lin M.F."/>
            <person name="Heiman D.I."/>
            <person name="Young S.K."/>
            <person name="Furuya K."/>
            <person name="Guo Y."/>
            <person name="Pidoux A."/>
            <person name="Chen H.M."/>
            <person name="Robbertse B."/>
            <person name="Goldberg J.M."/>
            <person name="Aoki K."/>
            <person name="Bayne E.H."/>
            <person name="Berlin A.M."/>
            <person name="Desjardins C.A."/>
            <person name="Dobbs E."/>
            <person name="Dukaj L."/>
            <person name="Fan L."/>
            <person name="FitzGerald M.G."/>
            <person name="French C."/>
            <person name="Gujja S."/>
            <person name="Hansen K."/>
            <person name="Keifenheim D."/>
            <person name="Levin J.Z."/>
            <person name="Mosher R.A."/>
            <person name="Mueller C.A."/>
            <person name="Pfiffner J."/>
            <person name="Priest M."/>
            <person name="Russ C."/>
            <person name="Smialowska A."/>
            <person name="Swoboda P."/>
            <person name="Sykes S.M."/>
            <person name="Vaughn M."/>
            <person name="Vengrova S."/>
            <person name="Yoder R."/>
            <person name="Zeng Q."/>
            <person name="Allshire R."/>
            <person name="Baulcombe D."/>
            <person name="Birren B.W."/>
            <person name="Brown W."/>
            <person name="Ekwall K."/>
            <person name="Kellis M."/>
            <person name="Leatherwood J."/>
            <person name="Levin H."/>
            <person name="Margalit H."/>
            <person name="Martienssen R."/>
            <person name="Nieduszynski C.A."/>
            <person name="Spatafora J.W."/>
            <person name="Friedman N."/>
            <person name="Dalgaard J.Z."/>
            <person name="Baumann P."/>
            <person name="Niki H."/>
            <person name="Regev A."/>
            <person name="Nusbaum C."/>
        </authorList>
    </citation>
    <scope>NUCLEOTIDE SEQUENCE [LARGE SCALE GENOMIC DNA]</scope>
    <source>
        <strain evidence="6">yFS275 / FY16936</strain>
    </source>
</reference>
<dbReference type="GO" id="GO:0006078">
    <property type="term" value="P:(1-&gt;6)-beta-D-glucan biosynthetic process"/>
    <property type="evidence" value="ECO:0007669"/>
    <property type="project" value="InterPro"/>
</dbReference>
<evidence type="ECO:0000313" key="4">
    <source>
        <dbReference type="EMBL" id="EEB08901.2"/>
    </source>
</evidence>
<dbReference type="InterPro" id="IPR018466">
    <property type="entry name" value="Kre9/Knh1-like_N"/>
</dbReference>
<dbReference type="InterPro" id="IPR045328">
    <property type="entry name" value="Kre9/Knh1"/>
</dbReference>
<dbReference type="RefSeq" id="XP_002175194.2">
    <property type="nucleotide sequence ID" value="XM_002175158.2"/>
</dbReference>
<gene>
    <name evidence="5" type="primary">knh1</name>
    <name evidence="4" type="ORF">SJAG_04073</name>
</gene>
<dbReference type="JaponicusDB" id="SJAG_04073">
    <property type="gene designation" value="knh1"/>
</dbReference>
<dbReference type="OrthoDB" id="2432613at2759"/>
<dbReference type="EMBL" id="KE651167">
    <property type="protein sequence ID" value="EEB08901.2"/>
    <property type="molecule type" value="Genomic_DNA"/>
</dbReference>
<name>B6K5U7_SCHJY</name>
<organism evidence="4 6">
    <name type="scientific">Schizosaccharomyces japonicus (strain yFS275 / FY16936)</name>
    <name type="common">Fission yeast</name>
    <dbReference type="NCBI Taxonomy" id="402676"/>
    <lineage>
        <taxon>Eukaryota</taxon>
        <taxon>Fungi</taxon>
        <taxon>Dikarya</taxon>
        <taxon>Ascomycota</taxon>
        <taxon>Taphrinomycotina</taxon>
        <taxon>Schizosaccharomycetes</taxon>
        <taxon>Schizosaccharomycetales</taxon>
        <taxon>Schizosaccharomycetaceae</taxon>
        <taxon>Schizosaccharomyces</taxon>
    </lineage>
</organism>
<evidence type="ECO:0000259" key="3">
    <source>
        <dbReference type="Pfam" id="PF10342"/>
    </source>
</evidence>
<dbReference type="STRING" id="402676.B6K5U7"/>
<dbReference type="GO" id="GO:0042546">
    <property type="term" value="P:cell wall biogenesis"/>
    <property type="evidence" value="ECO:0007669"/>
    <property type="project" value="InterPro"/>
</dbReference>
<evidence type="ECO:0000313" key="6">
    <source>
        <dbReference type="Proteomes" id="UP000001744"/>
    </source>
</evidence>
<dbReference type="PANTHER" id="PTHR28154">
    <property type="entry name" value="CELL WALL SYNTHESIS PROTEIN KNH1-RELATED"/>
    <property type="match status" value="1"/>
</dbReference>
<accession>B6K5U7</accession>
<feature type="chain" id="PRO_5002847560" evidence="2">
    <location>
        <begin position="20"/>
        <end position="182"/>
    </location>
</feature>
<sequence>MQLLLLWFLGLGWLRSAFADLTFTSPLSSSVFTATTGITVAWQGSTAGAPISQLGATTFYLCSGSTASSTTLMTLTAGISPGTTTTFTSGEIDPAKGPSGKYYFITAKTTYQNADVYYYSDYFTINGLTGGFASSVISALSAAGMWAATSTLSTSAASTSTTDVATTAEASSVTEVGSMALS</sequence>
<feature type="signal peptide" evidence="2">
    <location>
        <begin position="1"/>
        <end position="19"/>
    </location>
</feature>
<evidence type="ECO:0000313" key="5">
    <source>
        <dbReference type="JaponicusDB" id="SJAG_04073"/>
    </source>
</evidence>